<organism evidence="1 2">
    <name type="scientific">Actinopolymorpha rutila</name>
    <dbReference type="NCBI Taxonomy" id="446787"/>
    <lineage>
        <taxon>Bacteria</taxon>
        <taxon>Bacillati</taxon>
        <taxon>Actinomycetota</taxon>
        <taxon>Actinomycetes</taxon>
        <taxon>Propionibacteriales</taxon>
        <taxon>Actinopolymorphaceae</taxon>
        <taxon>Actinopolymorpha</taxon>
    </lineage>
</organism>
<dbReference type="Pfam" id="PF10604">
    <property type="entry name" value="Polyketide_cyc2"/>
    <property type="match status" value="1"/>
</dbReference>
<dbReference type="EMBL" id="JACBZH010000001">
    <property type="protein sequence ID" value="NYH87650.1"/>
    <property type="molecule type" value="Genomic_DNA"/>
</dbReference>
<accession>A0A852ZFA4</accession>
<gene>
    <name evidence="1" type="ORF">F4554_000288</name>
</gene>
<dbReference type="RefSeq" id="WP_179785675.1">
    <property type="nucleotide sequence ID" value="NZ_BAAARR010000034.1"/>
</dbReference>
<protein>
    <recommendedName>
        <fullName evidence="3">Polyketide cyclase / dehydrase and lipid transport</fullName>
    </recommendedName>
</protein>
<dbReference type="InterPro" id="IPR023393">
    <property type="entry name" value="START-like_dom_sf"/>
</dbReference>
<dbReference type="Gene3D" id="3.30.530.20">
    <property type="match status" value="1"/>
</dbReference>
<dbReference type="AlphaFoldDB" id="A0A852ZFA4"/>
<evidence type="ECO:0000313" key="2">
    <source>
        <dbReference type="Proteomes" id="UP000579605"/>
    </source>
</evidence>
<sequence>MERLDRDTVRLQVEATAESLYDLVSDVSRTPQWSPKVVSCSWLDGHTEAAVGARFLARNKERWLTWSNKPVVETTERGREFAFTRTEPGGGTIRWFYRFAPSGSGTIVEHGYEVLRPVPLALHVSLRVLLGIRDLRSDLHQNMTTSLGRLADIATTRPAQQAPTEPA</sequence>
<keyword evidence="2" id="KW-1185">Reference proteome</keyword>
<evidence type="ECO:0000313" key="1">
    <source>
        <dbReference type="EMBL" id="NYH87650.1"/>
    </source>
</evidence>
<dbReference type="InterPro" id="IPR019587">
    <property type="entry name" value="Polyketide_cyclase/dehydratase"/>
</dbReference>
<dbReference type="SUPFAM" id="SSF55961">
    <property type="entry name" value="Bet v1-like"/>
    <property type="match status" value="1"/>
</dbReference>
<dbReference type="Proteomes" id="UP000579605">
    <property type="component" value="Unassembled WGS sequence"/>
</dbReference>
<evidence type="ECO:0008006" key="3">
    <source>
        <dbReference type="Google" id="ProtNLM"/>
    </source>
</evidence>
<comment type="caution">
    <text evidence="1">The sequence shown here is derived from an EMBL/GenBank/DDBJ whole genome shotgun (WGS) entry which is preliminary data.</text>
</comment>
<name>A0A852ZFA4_9ACTN</name>
<proteinExistence type="predicted"/>
<dbReference type="CDD" id="cd07812">
    <property type="entry name" value="SRPBCC"/>
    <property type="match status" value="1"/>
</dbReference>
<reference evidence="1 2" key="1">
    <citation type="submission" date="2020-07" db="EMBL/GenBank/DDBJ databases">
        <title>Sequencing the genomes of 1000 actinobacteria strains.</title>
        <authorList>
            <person name="Klenk H.-P."/>
        </authorList>
    </citation>
    <scope>NUCLEOTIDE SEQUENCE [LARGE SCALE GENOMIC DNA]</scope>
    <source>
        <strain evidence="1 2">DSM 18448</strain>
    </source>
</reference>